<name>A0A1H2VRE3_9FLAO</name>
<keyword evidence="3" id="KW-0012">Acyltransferase</keyword>
<dbReference type="PANTHER" id="PTHR23416">
    <property type="entry name" value="SIALIC ACID SYNTHASE-RELATED"/>
    <property type="match status" value="1"/>
</dbReference>
<dbReference type="PROSITE" id="PS00101">
    <property type="entry name" value="HEXAPEP_TRANSFERASES"/>
    <property type="match status" value="1"/>
</dbReference>
<dbReference type="PANTHER" id="PTHR23416:SF78">
    <property type="entry name" value="LIPOPOLYSACCHARIDE BIOSYNTHESIS O-ACETYL TRANSFERASE WBBJ-RELATED"/>
    <property type="match status" value="1"/>
</dbReference>
<dbReference type="InterPro" id="IPR051159">
    <property type="entry name" value="Hexapeptide_acetyltransf"/>
</dbReference>
<keyword evidence="2" id="KW-0677">Repeat</keyword>
<dbReference type="RefSeq" id="WP_091430543.1">
    <property type="nucleotide sequence ID" value="NZ_FNMV01000004.1"/>
</dbReference>
<keyword evidence="1 4" id="KW-0808">Transferase</keyword>
<organism evidence="4 5">
    <name type="scientific">Flavobacterium degerlachei</name>
    <dbReference type="NCBI Taxonomy" id="229203"/>
    <lineage>
        <taxon>Bacteria</taxon>
        <taxon>Pseudomonadati</taxon>
        <taxon>Bacteroidota</taxon>
        <taxon>Flavobacteriia</taxon>
        <taxon>Flavobacteriales</taxon>
        <taxon>Flavobacteriaceae</taxon>
        <taxon>Flavobacterium</taxon>
    </lineage>
</organism>
<evidence type="ECO:0000256" key="3">
    <source>
        <dbReference type="ARBA" id="ARBA00023315"/>
    </source>
</evidence>
<dbReference type="SUPFAM" id="SSF51161">
    <property type="entry name" value="Trimeric LpxA-like enzymes"/>
    <property type="match status" value="1"/>
</dbReference>
<dbReference type="Gene3D" id="2.160.10.10">
    <property type="entry name" value="Hexapeptide repeat proteins"/>
    <property type="match status" value="1"/>
</dbReference>
<dbReference type="Pfam" id="PF00132">
    <property type="entry name" value="Hexapep"/>
    <property type="match status" value="1"/>
</dbReference>
<keyword evidence="5" id="KW-1185">Reference proteome</keyword>
<dbReference type="InterPro" id="IPR001451">
    <property type="entry name" value="Hexapep"/>
</dbReference>
<reference evidence="5" key="1">
    <citation type="submission" date="2016-10" db="EMBL/GenBank/DDBJ databases">
        <authorList>
            <person name="Varghese N."/>
            <person name="Submissions S."/>
        </authorList>
    </citation>
    <scope>NUCLEOTIDE SEQUENCE [LARGE SCALE GENOMIC DNA]</scope>
    <source>
        <strain evidence="5">DSM 15718</strain>
    </source>
</reference>
<dbReference type="OrthoDB" id="9801697at2"/>
<dbReference type="InterPro" id="IPR011004">
    <property type="entry name" value="Trimer_LpxA-like_sf"/>
</dbReference>
<accession>A0A1H2VRE3</accession>
<evidence type="ECO:0000313" key="4">
    <source>
        <dbReference type="EMBL" id="SDW70817.1"/>
    </source>
</evidence>
<evidence type="ECO:0000256" key="2">
    <source>
        <dbReference type="ARBA" id="ARBA00022737"/>
    </source>
</evidence>
<dbReference type="AlphaFoldDB" id="A0A1H2VRE3"/>
<dbReference type="GO" id="GO:0016746">
    <property type="term" value="F:acyltransferase activity"/>
    <property type="evidence" value="ECO:0007669"/>
    <property type="project" value="UniProtKB-KW"/>
</dbReference>
<protein>
    <submittedName>
        <fullName evidence="4">Lipopolysaccharide O-acetyltransferase</fullName>
    </submittedName>
</protein>
<proteinExistence type="predicted"/>
<dbReference type="CDD" id="cd04647">
    <property type="entry name" value="LbH_MAT_like"/>
    <property type="match status" value="1"/>
</dbReference>
<sequence>MIKRYGILGSIRLLISLIYTKIFFRNARLIRLPFDIRNKKNIKIGKGLTTGFGCRLEAYPQKEISELILILGENVEINDYVHIAAGEKIFIGDNVLIASKVFISDLNHGNYKGKNPDSPLSTPNSRKLSTNPIIIKDNVWIGEGVCIMPGVTIGCGSVIGALSVVTKDIPDYSIAVGSPAKVVKEYDFESNSWKRV</sequence>
<evidence type="ECO:0000313" key="5">
    <source>
        <dbReference type="Proteomes" id="UP000198569"/>
    </source>
</evidence>
<evidence type="ECO:0000256" key="1">
    <source>
        <dbReference type="ARBA" id="ARBA00022679"/>
    </source>
</evidence>
<gene>
    <name evidence="4" type="ORF">SAMN05444338_104140</name>
</gene>
<dbReference type="InterPro" id="IPR018357">
    <property type="entry name" value="Hexapep_transf_CS"/>
</dbReference>
<dbReference type="EMBL" id="FNMV01000004">
    <property type="protein sequence ID" value="SDW70817.1"/>
    <property type="molecule type" value="Genomic_DNA"/>
</dbReference>
<dbReference type="Proteomes" id="UP000198569">
    <property type="component" value="Unassembled WGS sequence"/>
</dbReference>
<dbReference type="STRING" id="229203.SAMN05444338_104140"/>